<protein>
    <submittedName>
        <fullName evidence="1">Uncharacterized protein</fullName>
    </submittedName>
</protein>
<evidence type="ECO:0000313" key="2">
    <source>
        <dbReference type="Proteomes" id="UP000315753"/>
    </source>
</evidence>
<gene>
    <name evidence="1" type="ORF">FKZ59_05345</name>
</gene>
<name>A0A540V5J2_9BACL</name>
<dbReference type="Pfam" id="PF26325">
    <property type="entry name" value="YhjD"/>
    <property type="match status" value="1"/>
</dbReference>
<reference evidence="1 2" key="1">
    <citation type="submission" date="2019-06" db="EMBL/GenBank/DDBJ databases">
        <title>Genome sequence of Ureibacillus terrenus.</title>
        <authorList>
            <person name="Maclea K.S."/>
            <person name="Simoes M."/>
        </authorList>
    </citation>
    <scope>NUCLEOTIDE SEQUENCE [LARGE SCALE GENOMIC DNA]</scope>
    <source>
        <strain evidence="1 2">ATCC BAA-384</strain>
    </source>
</reference>
<dbReference type="Proteomes" id="UP000315753">
    <property type="component" value="Unassembled WGS sequence"/>
</dbReference>
<keyword evidence="2" id="KW-1185">Reference proteome</keyword>
<dbReference type="OrthoDB" id="2988956at2"/>
<dbReference type="EMBL" id="VIGD01000005">
    <property type="protein sequence ID" value="TQE91403.1"/>
    <property type="molecule type" value="Genomic_DNA"/>
</dbReference>
<dbReference type="RefSeq" id="WP_141601718.1">
    <property type="nucleotide sequence ID" value="NZ_JARMSB010000019.1"/>
</dbReference>
<sequence length="128" mass="15302">MAHIPIEAVPHLESAIYLPMLITILERDCRFIEQGPFKLKRPYLHLIEEAKRLAMSDLQEAKSYLKRRFLKVERGGSDDLFTEYRFYYKHVMEVRRYSNIRLRNRVEELLNLYLTKASNPSLEVVEKT</sequence>
<proteinExistence type="predicted"/>
<dbReference type="AlphaFoldDB" id="A0A540V5J2"/>
<organism evidence="1 2">
    <name type="scientific">Ureibacillus terrenus</name>
    <dbReference type="NCBI Taxonomy" id="118246"/>
    <lineage>
        <taxon>Bacteria</taxon>
        <taxon>Bacillati</taxon>
        <taxon>Bacillota</taxon>
        <taxon>Bacilli</taxon>
        <taxon>Bacillales</taxon>
        <taxon>Caryophanaceae</taxon>
        <taxon>Ureibacillus</taxon>
    </lineage>
</organism>
<accession>A0A540V5J2</accession>
<dbReference type="InterPro" id="IPR058600">
    <property type="entry name" value="YhjD-like"/>
</dbReference>
<comment type="caution">
    <text evidence="1">The sequence shown here is derived from an EMBL/GenBank/DDBJ whole genome shotgun (WGS) entry which is preliminary data.</text>
</comment>
<evidence type="ECO:0000313" key="1">
    <source>
        <dbReference type="EMBL" id="TQE91403.1"/>
    </source>
</evidence>